<dbReference type="EMBL" id="KQ964252">
    <property type="protein sequence ID" value="KXJ90596.1"/>
    <property type="molecule type" value="Genomic_DNA"/>
</dbReference>
<keyword evidence="1" id="KW-0472">Membrane</keyword>
<name>A0A136J0S0_9PEZI</name>
<dbReference type="InParanoid" id="A0A136J0S0"/>
<feature type="transmembrane region" description="Helical" evidence="1">
    <location>
        <begin position="20"/>
        <end position="41"/>
    </location>
</feature>
<dbReference type="Proteomes" id="UP000070501">
    <property type="component" value="Unassembled WGS sequence"/>
</dbReference>
<gene>
    <name evidence="2" type="ORF">Micbo1qcDRAFT_71444</name>
</gene>
<evidence type="ECO:0000313" key="2">
    <source>
        <dbReference type="EMBL" id="KXJ90596.1"/>
    </source>
</evidence>
<keyword evidence="1" id="KW-1133">Transmembrane helix</keyword>
<accession>A0A136J0S0</accession>
<keyword evidence="1" id="KW-0812">Transmembrane</keyword>
<reference evidence="3" key="1">
    <citation type="submission" date="2016-02" db="EMBL/GenBank/DDBJ databases">
        <title>Draft genome sequence of Microdochium bolleyi, a fungal endophyte of beachgrass.</title>
        <authorList>
            <consortium name="DOE Joint Genome Institute"/>
            <person name="David A.S."/>
            <person name="May G."/>
            <person name="Haridas S."/>
            <person name="Lim J."/>
            <person name="Wang M."/>
            <person name="Labutti K."/>
            <person name="Lipzen A."/>
            <person name="Barry K."/>
            <person name="Grigoriev I.V."/>
        </authorList>
    </citation>
    <scope>NUCLEOTIDE SEQUENCE [LARGE SCALE GENOMIC DNA]</scope>
    <source>
        <strain evidence="3">J235TASD1</strain>
    </source>
</reference>
<evidence type="ECO:0000313" key="3">
    <source>
        <dbReference type="Proteomes" id="UP000070501"/>
    </source>
</evidence>
<dbReference type="AlphaFoldDB" id="A0A136J0S0"/>
<organism evidence="2 3">
    <name type="scientific">Microdochium bolleyi</name>
    <dbReference type="NCBI Taxonomy" id="196109"/>
    <lineage>
        <taxon>Eukaryota</taxon>
        <taxon>Fungi</taxon>
        <taxon>Dikarya</taxon>
        <taxon>Ascomycota</taxon>
        <taxon>Pezizomycotina</taxon>
        <taxon>Sordariomycetes</taxon>
        <taxon>Xylariomycetidae</taxon>
        <taxon>Xylariales</taxon>
        <taxon>Microdochiaceae</taxon>
        <taxon>Microdochium</taxon>
    </lineage>
</organism>
<protein>
    <submittedName>
        <fullName evidence="2">Uncharacterized protein</fullName>
    </submittedName>
</protein>
<evidence type="ECO:0000256" key="1">
    <source>
        <dbReference type="SAM" id="Phobius"/>
    </source>
</evidence>
<sequence length="52" mass="5907">MVSHRGRQDNGVREDAVAGLTLNMGMSFGIFNHLALVGMRFRRHQSTYSREV</sequence>
<keyword evidence="3" id="KW-1185">Reference proteome</keyword>
<proteinExistence type="predicted"/>